<evidence type="ECO:0000256" key="6">
    <source>
        <dbReference type="RuleBase" id="RU364082"/>
    </source>
</evidence>
<comment type="catalytic activity">
    <reaction evidence="5">
        <text>dTDP-beta-L-rhamnose + NADP(+) = dTDP-4-dehydro-beta-L-rhamnose + NADPH + H(+)</text>
        <dbReference type="Rhea" id="RHEA:21796"/>
        <dbReference type="ChEBI" id="CHEBI:15378"/>
        <dbReference type="ChEBI" id="CHEBI:57510"/>
        <dbReference type="ChEBI" id="CHEBI:57783"/>
        <dbReference type="ChEBI" id="CHEBI:58349"/>
        <dbReference type="ChEBI" id="CHEBI:62830"/>
        <dbReference type="EC" id="1.1.1.133"/>
    </reaction>
</comment>
<dbReference type="UniPathway" id="UPA00124"/>
<evidence type="ECO:0000256" key="5">
    <source>
        <dbReference type="ARBA" id="ARBA00048200"/>
    </source>
</evidence>
<dbReference type="SUPFAM" id="SSF51735">
    <property type="entry name" value="NAD(P)-binding Rossmann-fold domains"/>
    <property type="match status" value="1"/>
</dbReference>
<evidence type="ECO:0000259" key="7">
    <source>
        <dbReference type="Pfam" id="PF04321"/>
    </source>
</evidence>
<organism evidence="8 9">
    <name type="scientific">Polaribacter irgensii 23-P</name>
    <dbReference type="NCBI Taxonomy" id="313594"/>
    <lineage>
        <taxon>Bacteria</taxon>
        <taxon>Pseudomonadati</taxon>
        <taxon>Bacteroidota</taxon>
        <taxon>Flavobacteriia</taxon>
        <taxon>Flavobacteriales</taxon>
        <taxon>Flavobacteriaceae</taxon>
    </lineage>
</organism>
<dbReference type="InterPro" id="IPR036291">
    <property type="entry name" value="NAD(P)-bd_dom_sf"/>
</dbReference>
<dbReference type="GO" id="GO:0019305">
    <property type="term" value="P:dTDP-rhamnose biosynthetic process"/>
    <property type="evidence" value="ECO:0007669"/>
    <property type="project" value="UniProtKB-UniPathway"/>
</dbReference>
<dbReference type="InterPro" id="IPR005913">
    <property type="entry name" value="dTDP_dehydrorham_reduct"/>
</dbReference>
<name>A4BYN6_9FLAO</name>
<accession>A4BYN6</accession>
<dbReference type="EMBL" id="AAOG01000002">
    <property type="protein sequence ID" value="EAR12279.1"/>
    <property type="molecule type" value="Genomic_DNA"/>
</dbReference>
<dbReference type="InterPro" id="IPR029903">
    <property type="entry name" value="RmlD-like-bd"/>
</dbReference>
<keyword evidence="6" id="KW-0560">Oxidoreductase</keyword>
<evidence type="ECO:0000256" key="2">
    <source>
        <dbReference type="ARBA" id="ARBA00010944"/>
    </source>
</evidence>
<comment type="similarity">
    <text evidence="2 6">Belongs to the dTDP-4-dehydrorhamnose reductase family.</text>
</comment>
<dbReference type="Pfam" id="PF04321">
    <property type="entry name" value="RmlD_sub_bind"/>
    <property type="match status" value="1"/>
</dbReference>
<evidence type="ECO:0000313" key="9">
    <source>
        <dbReference type="Proteomes" id="UP000003053"/>
    </source>
</evidence>
<evidence type="ECO:0000256" key="3">
    <source>
        <dbReference type="ARBA" id="ARBA00012929"/>
    </source>
</evidence>
<dbReference type="GO" id="GO:0008831">
    <property type="term" value="F:dTDP-4-dehydrorhamnose reductase activity"/>
    <property type="evidence" value="ECO:0007669"/>
    <property type="project" value="UniProtKB-EC"/>
</dbReference>
<dbReference type="Gene3D" id="3.90.25.10">
    <property type="entry name" value="UDP-galactose 4-epimerase, domain 1"/>
    <property type="match status" value="1"/>
</dbReference>
<keyword evidence="9" id="KW-1185">Reference proteome</keyword>
<comment type="caution">
    <text evidence="8">The sequence shown here is derived from an EMBL/GenBank/DDBJ whole genome shotgun (WGS) entry which is preliminary data.</text>
</comment>
<gene>
    <name evidence="8" type="ORF">PI23P_06635</name>
</gene>
<dbReference type="HOGENOM" id="CLU_045518_1_2_10"/>
<keyword evidence="6" id="KW-0521">NADP</keyword>
<dbReference type="GO" id="GO:0005829">
    <property type="term" value="C:cytosol"/>
    <property type="evidence" value="ECO:0007669"/>
    <property type="project" value="TreeGrafter"/>
</dbReference>
<dbReference type="eggNOG" id="COG1091">
    <property type="taxonomic scope" value="Bacteria"/>
</dbReference>
<dbReference type="NCBIfam" id="TIGR01214">
    <property type="entry name" value="rmlD"/>
    <property type="match status" value="1"/>
</dbReference>
<dbReference type="AlphaFoldDB" id="A4BYN6"/>
<evidence type="ECO:0000256" key="1">
    <source>
        <dbReference type="ARBA" id="ARBA00004781"/>
    </source>
</evidence>
<comment type="function">
    <text evidence="6">Catalyzes the reduction of dTDP-6-deoxy-L-lyxo-4-hexulose to yield dTDP-L-rhamnose.</text>
</comment>
<dbReference type="PANTHER" id="PTHR10491:SF4">
    <property type="entry name" value="METHIONINE ADENOSYLTRANSFERASE 2 SUBUNIT BETA"/>
    <property type="match status" value="1"/>
</dbReference>
<evidence type="ECO:0000256" key="4">
    <source>
        <dbReference type="ARBA" id="ARBA00017099"/>
    </source>
</evidence>
<feature type="domain" description="RmlD-like substrate binding" evidence="7">
    <location>
        <begin position="1"/>
        <end position="287"/>
    </location>
</feature>
<reference evidence="8 9" key="1">
    <citation type="submission" date="2006-02" db="EMBL/GenBank/DDBJ databases">
        <authorList>
            <person name="Murray A."/>
            <person name="Staley J."/>
            <person name="Ferriera S."/>
            <person name="Johnson J."/>
            <person name="Kravitz S."/>
            <person name="Halpern A."/>
            <person name="Remington K."/>
            <person name="Beeson K."/>
            <person name="Tran B."/>
            <person name="Rogers Y.-H."/>
            <person name="Friedman R."/>
            <person name="Venter J.C."/>
        </authorList>
    </citation>
    <scope>NUCLEOTIDE SEQUENCE [LARGE SCALE GENOMIC DNA]</scope>
    <source>
        <strain evidence="8 9">23-P</strain>
    </source>
</reference>
<dbReference type="EC" id="1.1.1.133" evidence="3 6"/>
<protein>
    <recommendedName>
        <fullName evidence="4 6">dTDP-4-dehydrorhamnose reductase</fullName>
        <ecNumber evidence="3 6">1.1.1.133</ecNumber>
    </recommendedName>
</protein>
<dbReference type="Proteomes" id="UP000003053">
    <property type="component" value="Unassembled WGS sequence"/>
</dbReference>
<dbReference type="RefSeq" id="WP_004569947.1">
    <property type="nucleotide sequence ID" value="NZ_CH724148.1"/>
</dbReference>
<comment type="pathway">
    <text evidence="1 6">Carbohydrate biosynthesis; dTDP-L-rhamnose biosynthesis.</text>
</comment>
<dbReference type="Gene3D" id="3.40.50.720">
    <property type="entry name" value="NAD(P)-binding Rossmann-like Domain"/>
    <property type="match status" value="1"/>
</dbReference>
<evidence type="ECO:0000313" key="8">
    <source>
        <dbReference type="EMBL" id="EAR12279.1"/>
    </source>
</evidence>
<dbReference type="STRING" id="313594.PI23P_06635"/>
<dbReference type="OrthoDB" id="9803892at2"/>
<proteinExistence type="inferred from homology"/>
<dbReference type="PANTHER" id="PTHR10491">
    <property type="entry name" value="DTDP-4-DEHYDRORHAMNOSE REDUCTASE"/>
    <property type="match status" value="1"/>
</dbReference>
<dbReference type="CDD" id="cd05254">
    <property type="entry name" value="dTDP_HR_like_SDR_e"/>
    <property type="match status" value="1"/>
</dbReference>
<sequence length="291" mass="32359">MNILVTGSNGQLSSEIKDIAADYKNFNFFFTSSLELDICNSSQVNIFINENNIHTVINCAAYTAVDKAEQDAEVAEKVNSEGVQNLVNAIAKVGGKLIHISTDYVFDGNGFLPYQESDKVNPIGVYGNTKRSGELAVFNSDIDGIVIRTSWLYSAYGNNFVKTMLRLGNERDELGVIFDQVGTPTNASDLAKTCLDILSYDKETNINSKGNMYHFSNEGVASWYDFAVAIMKLGNVDCKVKPIETKDYPTPAKRPHFSVLNKSKIKTDFEIEIPYWRDSLATCISKLHKKI</sequence>